<dbReference type="EMBL" id="FNHG01000022">
    <property type="protein sequence ID" value="SDM78299.1"/>
    <property type="molecule type" value="Genomic_DNA"/>
</dbReference>
<protein>
    <submittedName>
        <fullName evidence="2">Uncharacterized protein</fullName>
    </submittedName>
</protein>
<keyword evidence="3" id="KW-1185">Reference proteome</keyword>
<proteinExistence type="predicted"/>
<keyword evidence="1" id="KW-0472">Membrane</keyword>
<name>A0A1G9W1A0_9PROT</name>
<sequence>MFWRGPGYSKNGNQGWLPLTVSMMIRLLALIWTVLSLVTAIAFGWLFLTMHWNNRACFDENGRCFLDGVVYHDTSFLYFWIVLLAAVSALAGVVIAMRARRSAS</sequence>
<feature type="transmembrane region" description="Helical" evidence="1">
    <location>
        <begin position="27"/>
        <end position="48"/>
    </location>
</feature>
<organism evidence="2 3">
    <name type="scientific">Maricaulis salignorans</name>
    <dbReference type="NCBI Taxonomy" id="144026"/>
    <lineage>
        <taxon>Bacteria</taxon>
        <taxon>Pseudomonadati</taxon>
        <taxon>Pseudomonadota</taxon>
        <taxon>Alphaproteobacteria</taxon>
        <taxon>Maricaulales</taxon>
        <taxon>Maricaulaceae</taxon>
        <taxon>Maricaulis</taxon>
    </lineage>
</organism>
<accession>A0A1G9W1A0</accession>
<gene>
    <name evidence="2" type="ORF">SAMN04488568_1221</name>
</gene>
<reference evidence="2 3" key="1">
    <citation type="submission" date="2016-10" db="EMBL/GenBank/DDBJ databases">
        <authorList>
            <person name="de Groot N.N."/>
        </authorList>
    </citation>
    <scope>NUCLEOTIDE SEQUENCE [LARGE SCALE GENOMIC DNA]</scope>
    <source>
        <strain evidence="2 3">DSM 16077</strain>
    </source>
</reference>
<evidence type="ECO:0000256" key="1">
    <source>
        <dbReference type="SAM" id="Phobius"/>
    </source>
</evidence>
<dbReference type="STRING" id="144026.SAMN04488568_1221"/>
<evidence type="ECO:0000313" key="3">
    <source>
        <dbReference type="Proteomes" id="UP000199759"/>
    </source>
</evidence>
<feature type="transmembrane region" description="Helical" evidence="1">
    <location>
        <begin position="77"/>
        <end position="97"/>
    </location>
</feature>
<evidence type="ECO:0000313" key="2">
    <source>
        <dbReference type="EMBL" id="SDM78299.1"/>
    </source>
</evidence>
<dbReference type="Proteomes" id="UP000199759">
    <property type="component" value="Unassembled WGS sequence"/>
</dbReference>
<keyword evidence="1" id="KW-0812">Transmembrane</keyword>
<keyword evidence="1" id="KW-1133">Transmembrane helix</keyword>
<dbReference type="AlphaFoldDB" id="A0A1G9W1A0"/>